<dbReference type="GeneID" id="24142483"/>
<dbReference type="RefSeq" id="XP_012195778.1">
    <property type="nucleotide sequence ID" value="XM_012340388.1"/>
</dbReference>
<feature type="compositionally biased region" description="Basic and acidic residues" evidence="1">
    <location>
        <begin position="345"/>
        <end position="354"/>
    </location>
</feature>
<dbReference type="Gene3D" id="3.40.50.150">
    <property type="entry name" value="Vaccinia Virus protein VP39"/>
    <property type="match status" value="1"/>
</dbReference>
<dbReference type="EMBL" id="KK583192">
    <property type="protein sequence ID" value="KDO33737.1"/>
    <property type="molecule type" value="Genomic_DNA"/>
</dbReference>
<gene>
    <name evidence="3" type="ORF">SPRG_22100</name>
</gene>
<dbReference type="SUPFAM" id="SSF53335">
    <property type="entry name" value="S-adenosyl-L-methionine-dependent methyltransferases"/>
    <property type="match status" value="1"/>
</dbReference>
<feature type="region of interest" description="Disordered" evidence="1">
    <location>
        <begin position="605"/>
        <end position="627"/>
    </location>
</feature>
<feature type="compositionally biased region" description="Polar residues" evidence="1">
    <location>
        <begin position="453"/>
        <end position="468"/>
    </location>
</feature>
<protein>
    <recommendedName>
        <fullName evidence="2">Methyltransferase type 11 domain-containing protein</fullName>
    </recommendedName>
</protein>
<feature type="region of interest" description="Disordered" evidence="1">
    <location>
        <begin position="327"/>
        <end position="356"/>
    </location>
</feature>
<dbReference type="GO" id="GO:0008757">
    <property type="term" value="F:S-adenosylmethionine-dependent methyltransferase activity"/>
    <property type="evidence" value="ECO:0007669"/>
    <property type="project" value="InterPro"/>
</dbReference>
<accession>A0A067D3Z9</accession>
<feature type="region of interest" description="Disordered" evidence="1">
    <location>
        <begin position="217"/>
        <end position="240"/>
    </location>
</feature>
<evidence type="ECO:0000313" key="3">
    <source>
        <dbReference type="EMBL" id="KDO33737.1"/>
    </source>
</evidence>
<evidence type="ECO:0000256" key="1">
    <source>
        <dbReference type="SAM" id="MobiDB-lite"/>
    </source>
</evidence>
<dbReference type="Proteomes" id="UP000030745">
    <property type="component" value="Unassembled WGS sequence"/>
</dbReference>
<dbReference type="OrthoDB" id="44301at2759"/>
<keyword evidence="4" id="KW-1185">Reference proteome</keyword>
<dbReference type="InterPro" id="IPR013216">
    <property type="entry name" value="Methyltransf_11"/>
</dbReference>
<dbReference type="VEuPathDB" id="FungiDB:SPRG_22100"/>
<evidence type="ECO:0000259" key="2">
    <source>
        <dbReference type="Pfam" id="PF08241"/>
    </source>
</evidence>
<sequence length="669" mass="71116">MVLHGYHNVTAIDNDAKLLPCVEASLAPFLHVECMDAMQLQIAPASIDAVVAKAFFELLAVSTQCAVLTQVLACLRPGGTLFVVALNNGKAWWTQPDVARLLARTAVCIDDQPVGPIVGSRIDRSHACRARVWRTRASVIDANHRANCDAIRTLAARYEWRLRAFERQLQTEEAVHGDVLCLELPQMMNEDFRSLLLRQEARSRTNDKDIARAQVLKEPSVDEQAAPCANLASPATATIIPEPPISARTESRNESLHHSGSDLRAYPDVVVSPHEFSDLGDEAFATEATDGDAACPPLESESYGASETRHGVAVALVTHVLADAAALASSPVKKRTRPGVAATETRLESHDHPQPRGIDPVHGVAVALVNHVIADVAAHVPSPRKAVLLQSQRSTATDTVLEGQQNKVIASPGANLSTAAIKHGVAVALVTQLITDATERASSPKKPTPEATIESSLQEQGVAINNTSPDDDAEMSRVQAQATDAAVISETEHLSPVADENAPALGSMAQDTSKCMVESPKSSPHGAAIVDTTLTKEPERLPFQETDDNPDVADEVLEDATRAQDIEAPALATEAAAVPQAFESAHALLPSSLLRANCEVDPAACTNDDAPPSQRMRDAAPSVHPSSADGCALNEVGGILARLVDDVENECIKDDCRLTLAALIDALLS</sequence>
<dbReference type="InterPro" id="IPR029063">
    <property type="entry name" value="SAM-dependent_MTases_sf"/>
</dbReference>
<dbReference type="Pfam" id="PF08241">
    <property type="entry name" value="Methyltransf_11"/>
    <property type="match status" value="1"/>
</dbReference>
<proteinExistence type="predicted"/>
<dbReference type="AlphaFoldDB" id="A0A067D3Z9"/>
<evidence type="ECO:0000313" key="4">
    <source>
        <dbReference type="Proteomes" id="UP000030745"/>
    </source>
</evidence>
<organism evidence="3 4">
    <name type="scientific">Saprolegnia parasitica (strain CBS 223.65)</name>
    <dbReference type="NCBI Taxonomy" id="695850"/>
    <lineage>
        <taxon>Eukaryota</taxon>
        <taxon>Sar</taxon>
        <taxon>Stramenopiles</taxon>
        <taxon>Oomycota</taxon>
        <taxon>Saprolegniomycetes</taxon>
        <taxon>Saprolegniales</taxon>
        <taxon>Saprolegniaceae</taxon>
        <taxon>Saprolegnia</taxon>
    </lineage>
</organism>
<reference evidence="3 4" key="1">
    <citation type="journal article" date="2013" name="PLoS Genet.">
        <title>Distinctive expansion of potential virulence genes in the genome of the oomycete fish pathogen Saprolegnia parasitica.</title>
        <authorList>
            <person name="Jiang R.H."/>
            <person name="de Bruijn I."/>
            <person name="Haas B.J."/>
            <person name="Belmonte R."/>
            <person name="Lobach L."/>
            <person name="Christie J."/>
            <person name="van den Ackerveken G."/>
            <person name="Bottin A."/>
            <person name="Bulone V."/>
            <person name="Diaz-Moreno S.M."/>
            <person name="Dumas B."/>
            <person name="Fan L."/>
            <person name="Gaulin E."/>
            <person name="Govers F."/>
            <person name="Grenville-Briggs L.J."/>
            <person name="Horner N.R."/>
            <person name="Levin J.Z."/>
            <person name="Mammella M."/>
            <person name="Meijer H.J."/>
            <person name="Morris P."/>
            <person name="Nusbaum C."/>
            <person name="Oome S."/>
            <person name="Phillips A.J."/>
            <person name="van Rooyen D."/>
            <person name="Rzeszutek E."/>
            <person name="Saraiva M."/>
            <person name="Secombes C.J."/>
            <person name="Seidl M.F."/>
            <person name="Snel B."/>
            <person name="Stassen J.H."/>
            <person name="Sykes S."/>
            <person name="Tripathy S."/>
            <person name="van den Berg H."/>
            <person name="Vega-Arreguin J.C."/>
            <person name="Wawra S."/>
            <person name="Young S.K."/>
            <person name="Zeng Q."/>
            <person name="Dieguez-Uribeondo J."/>
            <person name="Russ C."/>
            <person name="Tyler B.M."/>
            <person name="van West P."/>
        </authorList>
    </citation>
    <scope>NUCLEOTIDE SEQUENCE [LARGE SCALE GENOMIC DNA]</scope>
    <source>
        <strain evidence="3 4">CBS 223.65</strain>
    </source>
</reference>
<feature type="domain" description="Methyltransferase type 11" evidence="2">
    <location>
        <begin position="5"/>
        <end position="83"/>
    </location>
</feature>
<feature type="region of interest" description="Disordered" evidence="1">
    <location>
        <begin position="438"/>
        <end position="480"/>
    </location>
</feature>
<name>A0A067D3Z9_SAPPC</name>
<dbReference type="KEGG" id="spar:SPRG_22100"/>